<comment type="caution">
    <text evidence="2">The sequence shown here is derived from an EMBL/GenBank/DDBJ whole genome shotgun (WGS) entry which is preliminary data.</text>
</comment>
<evidence type="ECO:0000313" key="3">
    <source>
        <dbReference type="Proteomes" id="UP001652442"/>
    </source>
</evidence>
<dbReference type="Gene3D" id="3.20.20.150">
    <property type="entry name" value="Divalent-metal-dependent TIM barrel enzymes"/>
    <property type="match status" value="1"/>
</dbReference>
<protein>
    <submittedName>
        <fullName evidence="2">TIM barrel protein</fullName>
    </submittedName>
</protein>
<dbReference type="InterPro" id="IPR036237">
    <property type="entry name" value="Xyl_isomerase-like_sf"/>
</dbReference>
<dbReference type="EMBL" id="JAOQJQ010000009">
    <property type="protein sequence ID" value="MCU6763646.1"/>
    <property type="molecule type" value="Genomic_DNA"/>
</dbReference>
<reference evidence="2 3" key="1">
    <citation type="journal article" date="2021" name="ISME Commun">
        <title>Automated analysis of genomic sequences facilitates high-throughput and comprehensive description of bacteria.</title>
        <authorList>
            <person name="Hitch T.C.A."/>
        </authorList>
    </citation>
    <scope>NUCLEOTIDE SEQUENCE [LARGE SCALE GENOMIC DNA]</scope>
    <source>
        <strain evidence="2 3">Sanger_109</strain>
    </source>
</reference>
<gene>
    <name evidence="2" type="ORF">OCV88_15160</name>
</gene>
<evidence type="ECO:0000313" key="2">
    <source>
        <dbReference type="EMBL" id="MCU6763646.1"/>
    </source>
</evidence>
<accession>A0ABT2TPE2</accession>
<dbReference type="PANTHER" id="PTHR12110:SF41">
    <property type="entry name" value="INOSOSE DEHYDRATASE"/>
    <property type="match status" value="1"/>
</dbReference>
<dbReference type="SUPFAM" id="SSF51658">
    <property type="entry name" value="Xylose isomerase-like"/>
    <property type="match status" value="1"/>
</dbReference>
<dbReference type="Proteomes" id="UP001652442">
    <property type="component" value="Unassembled WGS sequence"/>
</dbReference>
<feature type="domain" description="Xylose isomerase-like TIM barrel" evidence="1">
    <location>
        <begin position="33"/>
        <end position="300"/>
    </location>
</feature>
<dbReference type="PANTHER" id="PTHR12110">
    <property type="entry name" value="HYDROXYPYRUVATE ISOMERASE"/>
    <property type="match status" value="1"/>
</dbReference>
<evidence type="ECO:0000259" key="1">
    <source>
        <dbReference type="Pfam" id="PF01261"/>
    </source>
</evidence>
<name>A0ABT2TPE2_9FIRM</name>
<keyword evidence="3" id="KW-1185">Reference proteome</keyword>
<dbReference type="InterPro" id="IPR013022">
    <property type="entry name" value="Xyl_isomerase-like_TIM-brl"/>
</dbReference>
<proteinExistence type="predicted"/>
<dbReference type="InterPro" id="IPR050312">
    <property type="entry name" value="IolE/XylAMocC-like"/>
</dbReference>
<dbReference type="RefSeq" id="WP_158426286.1">
    <property type="nucleotide sequence ID" value="NZ_JAOQJQ010000009.1"/>
</dbReference>
<organism evidence="2 3">
    <name type="scientific">Brotonthovivens ammoniilytica</name>
    <dbReference type="NCBI Taxonomy" id="2981725"/>
    <lineage>
        <taxon>Bacteria</taxon>
        <taxon>Bacillati</taxon>
        <taxon>Bacillota</taxon>
        <taxon>Clostridia</taxon>
        <taxon>Lachnospirales</taxon>
        <taxon>Lachnospiraceae</taxon>
        <taxon>Brotonthovivens</taxon>
    </lineage>
</organism>
<sequence>MKFGCSLEMVNVLVSGPGAFNRQSKKFWTDYIKYISAVGFQGIELPFWCFSSDAMAFETGRSGIPCNQTAIKEKYSSPEGFLEFLREAGIETVVSVHVNANDAMLELAALQGDTDTYYSLLEQLCMEGLEHACSLKAEGLIVSPSPELGWLYRYFGDDFEEFEQRTVDILQRTAKCAREKQILFACKNEFWSYFHQEKIRWLTEQAEGISFCPDLAHLKIAGVSAADILDEYRDNLKFIKFNDTAFKDLVGNAERINAELPVEGAQKVFCDCGEGDADLIKAAEQLKRNGFDGWVICENKNTLDVYKGLLKLGWFVNNRLKNV</sequence>
<dbReference type="Pfam" id="PF01261">
    <property type="entry name" value="AP_endonuc_2"/>
    <property type="match status" value="1"/>
</dbReference>